<keyword evidence="5" id="KW-1185">Reference proteome</keyword>
<dbReference type="RefSeq" id="XP_013788979.1">
    <property type="nucleotide sequence ID" value="XM_013933525.2"/>
</dbReference>
<dbReference type="InterPro" id="IPR016187">
    <property type="entry name" value="CTDL_fold"/>
</dbReference>
<evidence type="ECO:0000313" key="5">
    <source>
        <dbReference type="Proteomes" id="UP000694941"/>
    </source>
</evidence>
<gene>
    <name evidence="6" type="primary">LOC106472847</name>
</gene>
<feature type="chain" id="PRO_5046530791" evidence="3">
    <location>
        <begin position="24"/>
        <end position="687"/>
    </location>
</feature>
<dbReference type="CDD" id="cd00037">
    <property type="entry name" value="CLECT"/>
    <property type="match status" value="4"/>
</dbReference>
<dbReference type="Pfam" id="PF00059">
    <property type="entry name" value="Lectin_C"/>
    <property type="match status" value="4"/>
</dbReference>
<dbReference type="InterPro" id="IPR050111">
    <property type="entry name" value="C-type_lectin/snaclec_domain"/>
</dbReference>
<dbReference type="InterPro" id="IPR001304">
    <property type="entry name" value="C-type_lectin-like"/>
</dbReference>
<dbReference type="Proteomes" id="UP000694941">
    <property type="component" value="Unplaced"/>
</dbReference>
<dbReference type="InterPro" id="IPR016186">
    <property type="entry name" value="C-type_lectin-like/link_sf"/>
</dbReference>
<dbReference type="GeneID" id="106472847"/>
<keyword evidence="1" id="KW-1015">Disulfide bond</keyword>
<dbReference type="InterPro" id="IPR018378">
    <property type="entry name" value="C-type_lectin_CS"/>
</dbReference>
<keyword evidence="3" id="KW-0732">Signal</keyword>
<evidence type="ECO:0000313" key="6">
    <source>
        <dbReference type="RefSeq" id="XP_013788979.1"/>
    </source>
</evidence>
<name>A0ABM1BUL6_LIMPO</name>
<dbReference type="PROSITE" id="PS00615">
    <property type="entry name" value="C_TYPE_LECTIN_1"/>
    <property type="match status" value="2"/>
</dbReference>
<evidence type="ECO:0000256" key="2">
    <source>
        <dbReference type="SAM" id="Phobius"/>
    </source>
</evidence>
<feature type="domain" description="C-type lectin" evidence="4">
    <location>
        <begin position="43"/>
        <end position="163"/>
    </location>
</feature>
<dbReference type="PANTHER" id="PTHR22803">
    <property type="entry name" value="MANNOSE, PHOSPHOLIPASE, LECTIN RECEPTOR RELATED"/>
    <property type="match status" value="1"/>
</dbReference>
<feature type="domain" description="C-type lectin" evidence="4">
    <location>
        <begin position="484"/>
        <end position="598"/>
    </location>
</feature>
<evidence type="ECO:0000256" key="3">
    <source>
        <dbReference type="SAM" id="SignalP"/>
    </source>
</evidence>
<evidence type="ECO:0000259" key="4">
    <source>
        <dbReference type="PROSITE" id="PS50041"/>
    </source>
</evidence>
<dbReference type="SUPFAM" id="SSF56436">
    <property type="entry name" value="C-type lectin-like"/>
    <property type="match status" value="4"/>
</dbReference>
<accession>A0ABM1BUL6</accession>
<reference evidence="6" key="1">
    <citation type="submission" date="2025-08" db="UniProtKB">
        <authorList>
            <consortium name="RefSeq"/>
        </authorList>
    </citation>
    <scope>IDENTIFICATION</scope>
    <source>
        <tissue evidence="6">Muscle</tissue>
    </source>
</reference>
<sequence length="687" mass="78754">MIVLSFLLCIIVYSIFSVQTSQADNTTDASVLCPDASWDWILHNGFCFYLETNVYTWHDAERICSEHGSHLASIHSMEEQRFIFHLIKNTTNLPDIWIGLNALGYDEGFEWSDSTPVAFLHWAGGEPNNWNGQEKCANVFALEYFPGMWNDKNCNSKTGFVCKKSYGTVTTPVQQTTTISTLGFCPSGWYTSGNKCFFFGGDNVADRLTWFKAQTQCKTLEAELVSIHSQDEQDLFAMLLSEHKSSAWLGLQDFTDESQFYWTDNSPTDFTAWAPGQPKPSKMINCVEMMHHNTLMGKWRNVNCEEKLSYFCQKYKDKTIDSPAPEEGLCSNIGWYHFDTSCYKLFVHPKKVASWYDAEKTCQENGGHLVSITHIGIHLFLRTLHLSLEMPVWIGMKKDEDTGRFLWVSKWPMLYTNWGANEPRKLPNHIDTCVMKLKDGTWKVASCRQRRGFICEVNSQKPPELLNLAKGKCPRHLSHWKDLGGEYCYFVETNKVSWPDANLACFQQGGSLVSIHSKAELIMISLSFRREFQNLHSLWSGLVRKHDGGFIWSDSRPVNFVFWADNEPDNLKEQCVQIAENLTWYDKDCSLLAGYICMSKKEAVKDEISMVDTTKKDQCSKLQAGEICGIFITCVLLTSLFIGIGYIIWKRWKTPKDFLLFSRAAKEPLSFDNEVYNEETNFDRSGL</sequence>
<dbReference type="PROSITE" id="PS50041">
    <property type="entry name" value="C_TYPE_LECTIN_2"/>
    <property type="match status" value="4"/>
</dbReference>
<keyword evidence="2" id="KW-0472">Membrane</keyword>
<proteinExistence type="predicted"/>
<feature type="transmembrane region" description="Helical" evidence="2">
    <location>
        <begin position="629"/>
        <end position="649"/>
    </location>
</feature>
<keyword evidence="2" id="KW-0812">Transmembrane</keyword>
<dbReference type="Gene3D" id="3.10.100.10">
    <property type="entry name" value="Mannose-Binding Protein A, subunit A"/>
    <property type="match status" value="4"/>
</dbReference>
<feature type="signal peptide" evidence="3">
    <location>
        <begin position="1"/>
        <end position="23"/>
    </location>
</feature>
<feature type="domain" description="C-type lectin" evidence="4">
    <location>
        <begin position="192"/>
        <end position="313"/>
    </location>
</feature>
<keyword evidence="2" id="KW-1133">Transmembrane helix</keyword>
<dbReference type="SMART" id="SM00034">
    <property type="entry name" value="CLECT"/>
    <property type="match status" value="4"/>
</dbReference>
<protein>
    <submittedName>
        <fullName evidence="6">Macrophage mannose receptor 1-like isoform X2</fullName>
    </submittedName>
</protein>
<evidence type="ECO:0000256" key="1">
    <source>
        <dbReference type="ARBA" id="ARBA00023157"/>
    </source>
</evidence>
<organism evidence="5 6">
    <name type="scientific">Limulus polyphemus</name>
    <name type="common">Atlantic horseshoe crab</name>
    <dbReference type="NCBI Taxonomy" id="6850"/>
    <lineage>
        <taxon>Eukaryota</taxon>
        <taxon>Metazoa</taxon>
        <taxon>Ecdysozoa</taxon>
        <taxon>Arthropoda</taxon>
        <taxon>Chelicerata</taxon>
        <taxon>Merostomata</taxon>
        <taxon>Xiphosura</taxon>
        <taxon>Limulidae</taxon>
        <taxon>Limulus</taxon>
    </lineage>
</organism>
<feature type="domain" description="C-type lectin" evidence="4">
    <location>
        <begin position="338"/>
        <end position="456"/>
    </location>
</feature>